<dbReference type="InterPro" id="IPR045336">
    <property type="entry name" value="MmgE_PrpD_N"/>
</dbReference>
<evidence type="ECO:0000256" key="1">
    <source>
        <dbReference type="ARBA" id="ARBA00006174"/>
    </source>
</evidence>
<dbReference type="RefSeq" id="WP_169969979.1">
    <property type="nucleotide sequence ID" value="NZ_JABDSR010000011.1"/>
</dbReference>
<organism evidence="4 5">
    <name type="scientific">Peptoniphilus faecalis</name>
    <dbReference type="NCBI Taxonomy" id="2731255"/>
    <lineage>
        <taxon>Bacteria</taxon>
        <taxon>Bacillati</taxon>
        <taxon>Bacillota</taxon>
        <taxon>Tissierellia</taxon>
        <taxon>Tissierellales</taxon>
        <taxon>Peptoniphilaceae</taxon>
        <taxon>Peptoniphilus</taxon>
    </lineage>
</organism>
<evidence type="ECO:0000259" key="2">
    <source>
        <dbReference type="Pfam" id="PF03972"/>
    </source>
</evidence>
<evidence type="ECO:0008006" key="6">
    <source>
        <dbReference type="Google" id="ProtNLM"/>
    </source>
</evidence>
<feature type="domain" description="MmgE/PrpD C-terminal" evidence="3">
    <location>
        <begin position="267"/>
        <end position="432"/>
    </location>
</feature>
<dbReference type="Gene3D" id="1.10.4100.10">
    <property type="entry name" value="2-methylcitrate dehydratase PrpD"/>
    <property type="match status" value="1"/>
</dbReference>
<evidence type="ECO:0000313" key="4">
    <source>
        <dbReference type="EMBL" id="NMW85736.1"/>
    </source>
</evidence>
<accession>A0A848RKN8</accession>
<dbReference type="InterPro" id="IPR042188">
    <property type="entry name" value="MmgE/PrpD_sf_2"/>
</dbReference>
<dbReference type="Proteomes" id="UP000568273">
    <property type="component" value="Unassembled WGS sequence"/>
</dbReference>
<dbReference type="Gene3D" id="3.30.1330.120">
    <property type="entry name" value="2-methylcitrate dehydratase PrpD"/>
    <property type="match status" value="1"/>
</dbReference>
<evidence type="ECO:0000313" key="5">
    <source>
        <dbReference type="Proteomes" id="UP000568273"/>
    </source>
</evidence>
<reference evidence="4" key="1">
    <citation type="submission" date="2020-04" db="EMBL/GenBank/DDBJ databases">
        <title>Peptoniphilus sp. nov. isolated from swine feces.</title>
        <authorList>
            <person name="Ryu S.W."/>
        </authorList>
    </citation>
    <scope>NUCLEOTIDE SEQUENCE [LARGE SCALE GENOMIC DNA]</scope>
    <source>
        <strain evidence="4">AGMB00490</strain>
    </source>
</reference>
<sequence>MTKKIHISELLDNLGNFLEDTNLDSIPDEIIERAKLTIADTLAVIFRGSEEREIQKLHKNLDSIEESFILSKDFKMTSAEKAAFVNITQSTFIELDEGTITGHHPAIHILPPILSYAQKHSKSGRDILLSFILGYEIYARFSEGIKLRDGFYPHGNIGHIASSIAIGKMEDWNKEKFINAILMSSSLQLATSYEASKVGATISTVFASFSAPISFLIKDLVDSGFYGFKNSLNDMYENLIGNEIDYEKIINNIGKEFKILDTYFKFHANCGVCHPAIEAAIDALEYTLQNESYPPYQGEMKILPEEIESIIIIQGNSKTSRVMTIANNKFSAKFSLPYSISVFLKYGRLDLECFNDNLVKNKEIIDLQKKVHFKYCKEMLENPKSCKIKINLKNGKILEGECIDVYGRPKRKARKIDIKNKFDYLLKEIFSKHYIELLWYNIKELENIESVEELFNINKIS</sequence>
<dbReference type="Pfam" id="PF03972">
    <property type="entry name" value="MmgE_PrpD_N"/>
    <property type="match status" value="1"/>
</dbReference>
<dbReference type="PANTHER" id="PTHR16943:SF8">
    <property type="entry name" value="2-METHYLCITRATE DEHYDRATASE"/>
    <property type="match status" value="1"/>
</dbReference>
<protein>
    <recommendedName>
        <fullName evidence="6">2-methylcitrate dehydratase</fullName>
    </recommendedName>
</protein>
<dbReference type="Pfam" id="PF19305">
    <property type="entry name" value="MmgE_PrpD_C"/>
    <property type="match status" value="1"/>
</dbReference>
<feature type="domain" description="MmgE/PrpD N-terminal" evidence="2">
    <location>
        <begin position="13"/>
        <end position="188"/>
    </location>
</feature>
<dbReference type="InterPro" id="IPR036148">
    <property type="entry name" value="MmgE/PrpD_sf"/>
</dbReference>
<dbReference type="EMBL" id="JABDSR010000011">
    <property type="protein sequence ID" value="NMW85736.1"/>
    <property type="molecule type" value="Genomic_DNA"/>
</dbReference>
<dbReference type="GO" id="GO:0016829">
    <property type="term" value="F:lyase activity"/>
    <property type="evidence" value="ECO:0007669"/>
    <property type="project" value="InterPro"/>
</dbReference>
<gene>
    <name evidence="4" type="ORF">HKO22_08305</name>
</gene>
<name>A0A848RKN8_9FIRM</name>
<dbReference type="AlphaFoldDB" id="A0A848RKN8"/>
<evidence type="ECO:0000259" key="3">
    <source>
        <dbReference type="Pfam" id="PF19305"/>
    </source>
</evidence>
<dbReference type="InterPro" id="IPR042183">
    <property type="entry name" value="MmgE/PrpD_sf_1"/>
</dbReference>
<comment type="similarity">
    <text evidence="1">Belongs to the PrpD family.</text>
</comment>
<proteinExistence type="inferred from homology"/>
<dbReference type="PANTHER" id="PTHR16943">
    <property type="entry name" value="2-METHYLCITRATE DEHYDRATASE-RELATED"/>
    <property type="match status" value="1"/>
</dbReference>
<keyword evidence="5" id="KW-1185">Reference proteome</keyword>
<comment type="caution">
    <text evidence="4">The sequence shown here is derived from an EMBL/GenBank/DDBJ whole genome shotgun (WGS) entry which is preliminary data.</text>
</comment>
<dbReference type="InterPro" id="IPR045337">
    <property type="entry name" value="MmgE_PrpD_C"/>
</dbReference>
<dbReference type="InterPro" id="IPR005656">
    <property type="entry name" value="MmgE_PrpD"/>
</dbReference>
<dbReference type="SUPFAM" id="SSF103378">
    <property type="entry name" value="2-methylcitrate dehydratase PrpD"/>
    <property type="match status" value="1"/>
</dbReference>